<sequence length="532" mass="61699">MVLFIFKLSQQYIQQNSQLQQLNNCFGDDSYVSINKFLRQAIVQLTITNSIECYKFPNTIGANITLGSTEIPIVLSALYYNYNYSINDQIVFDIPQDVSGVPINLNNYQDENYAILHIFSYSEIAEIELLIFDDIRSDLENCFNDLTINLYPQYVQFIETPLIQCIDQITAQIDLLDTTYISSVQLNLGTQQYFLDLNLFITKYQAQQQFSEIITPNTDSMRELLSDTFLKASLIVTARQGSIYINLNYKITQIQILSTPILQSNSFVYLYDEKGVLGFKYFLDVQNQAFISTLTYTEVCYRLTGRIKQNVYYSERYFTGQFNASMRTIDFRCDFGSYFQQQACVKQYYDDLQCEVSPIYFLDILFINNGQLQYLVKTQTPQLYDCYKTGRVLILKKVLELQMIWDEASLGCQYDVLPTYSRLILLTPSSPQHMTTIYESSSNINKQSLKLSCSDFNDACIQLFHDSNLLFQVEIGGFQFQIIISELKTDNYQKTKAVAAVFGSFFVVSFSVFTVFKIYAETQRIKNLRKRK</sequence>
<dbReference type="EMBL" id="CAXDID020000743">
    <property type="protein sequence ID" value="CAL6112643.1"/>
    <property type="molecule type" value="Genomic_DNA"/>
</dbReference>
<reference evidence="3 4" key="2">
    <citation type="submission" date="2024-07" db="EMBL/GenBank/DDBJ databases">
        <authorList>
            <person name="Akdeniz Z."/>
        </authorList>
    </citation>
    <scope>NUCLEOTIDE SEQUENCE [LARGE SCALE GENOMIC DNA]</scope>
</reference>
<dbReference type="EMBL" id="CATOUU010000607">
    <property type="protein sequence ID" value="CAI9935347.1"/>
    <property type="molecule type" value="Genomic_DNA"/>
</dbReference>
<evidence type="ECO:0000313" key="4">
    <source>
        <dbReference type="Proteomes" id="UP001642409"/>
    </source>
</evidence>
<evidence type="ECO:0000313" key="3">
    <source>
        <dbReference type="EMBL" id="CAL6112643.1"/>
    </source>
</evidence>
<evidence type="ECO:0000256" key="1">
    <source>
        <dbReference type="SAM" id="Phobius"/>
    </source>
</evidence>
<organism evidence="2">
    <name type="scientific">Hexamita inflata</name>
    <dbReference type="NCBI Taxonomy" id="28002"/>
    <lineage>
        <taxon>Eukaryota</taxon>
        <taxon>Metamonada</taxon>
        <taxon>Diplomonadida</taxon>
        <taxon>Hexamitidae</taxon>
        <taxon>Hexamitinae</taxon>
        <taxon>Hexamita</taxon>
    </lineage>
</organism>
<proteinExistence type="predicted"/>
<gene>
    <name evidence="2" type="ORF">HINF_LOCUS22992</name>
    <name evidence="3" type="ORF">HINF_LOCUS77135</name>
</gene>
<keyword evidence="1" id="KW-0812">Transmembrane</keyword>
<keyword evidence="1" id="KW-0472">Membrane</keyword>
<keyword evidence="4" id="KW-1185">Reference proteome</keyword>
<reference evidence="2" key="1">
    <citation type="submission" date="2023-06" db="EMBL/GenBank/DDBJ databases">
        <authorList>
            <person name="Kurt Z."/>
        </authorList>
    </citation>
    <scope>NUCLEOTIDE SEQUENCE</scope>
</reference>
<feature type="transmembrane region" description="Helical" evidence="1">
    <location>
        <begin position="497"/>
        <end position="520"/>
    </location>
</feature>
<name>A0AA86PAW1_9EUKA</name>
<dbReference type="Proteomes" id="UP001642409">
    <property type="component" value="Unassembled WGS sequence"/>
</dbReference>
<keyword evidence="1" id="KW-1133">Transmembrane helix</keyword>
<protein>
    <recommendedName>
        <fullName evidence="5">Transmembrane protein</fullName>
    </recommendedName>
</protein>
<accession>A0AA86PAW1</accession>
<evidence type="ECO:0008006" key="5">
    <source>
        <dbReference type="Google" id="ProtNLM"/>
    </source>
</evidence>
<comment type="caution">
    <text evidence="2">The sequence shown here is derived from an EMBL/GenBank/DDBJ whole genome shotgun (WGS) entry which is preliminary data.</text>
</comment>
<evidence type="ECO:0000313" key="2">
    <source>
        <dbReference type="EMBL" id="CAI9935347.1"/>
    </source>
</evidence>
<dbReference type="AlphaFoldDB" id="A0AA86PAW1"/>